<accession>A0A382FTJ9</accession>
<proteinExistence type="predicted"/>
<dbReference type="EMBL" id="UINC01051427">
    <property type="protein sequence ID" value="SVB65573.1"/>
    <property type="molecule type" value="Genomic_DNA"/>
</dbReference>
<protein>
    <submittedName>
        <fullName evidence="1">Uncharacterized protein</fullName>
    </submittedName>
</protein>
<gene>
    <name evidence="1" type="ORF">METZ01_LOCUS218427</name>
</gene>
<reference evidence="1" key="1">
    <citation type="submission" date="2018-05" db="EMBL/GenBank/DDBJ databases">
        <authorList>
            <person name="Lanie J.A."/>
            <person name="Ng W.-L."/>
            <person name="Kazmierczak K.M."/>
            <person name="Andrzejewski T.M."/>
            <person name="Davidsen T.M."/>
            <person name="Wayne K.J."/>
            <person name="Tettelin H."/>
            <person name="Glass J.I."/>
            <person name="Rusch D."/>
            <person name="Podicherti R."/>
            <person name="Tsui H.-C.T."/>
            <person name="Winkler M.E."/>
        </authorList>
    </citation>
    <scope>NUCLEOTIDE SEQUENCE</scope>
</reference>
<organism evidence="1">
    <name type="scientific">marine metagenome</name>
    <dbReference type="NCBI Taxonomy" id="408172"/>
    <lineage>
        <taxon>unclassified sequences</taxon>
        <taxon>metagenomes</taxon>
        <taxon>ecological metagenomes</taxon>
    </lineage>
</organism>
<evidence type="ECO:0000313" key="1">
    <source>
        <dbReference type="EMBL" id="SVB65573.1"/>
    </source>
</evidence>
<dbReference type="AlphaFoldDB" id="A0A382FTJ9"/>
<sequence length="215" mass="25264">MKRYRGIKYSFRPKSYWDEDNVLQALLRDVKGAERRKMIKAYYDQGNFQYLDETFTKTSLSDDERKRLGAIHPMFMGGEYLPDYNPGETEIARVTLKSTTQDVISIRAKKEDGELHYSLADEYDEHESYLWPNSSKKPFTLKELIEFLDNSTQEIGYQGGLSLSYNNYNAEGGLDRESLEEFTTISSEIYPQLEEHYQHVFRDWVAEKKEEEVSL</sequence>
<name>A0A382FTJ9_9ZZZZ</name>